<evidence type="ECO:0000313" key="3">
    <source>
        <dbReference type="EMBL" id="CAD7658497.1"/>
    </source>
</evidence>
<protein>
    <recommendedName>
        <fullName evidence="2">TNase-like domain-containing protein</fullName>
    </recommendedName>
</protein>
<dbReference type="AlphaFoldDB" id="A0A7R9ME63"/>
<keyword evidence="4" id="KW-1185">Reference proteome</keyword>
<dbReference type="Pfam" id="PF00565">
    <property type="entry name" value="SNase"/>
    <property type="match status" value="1"/>
</dbReference>
<accession>A0A7R9ME63</accession>
<dbReference type="EMBL" id="OC929944">
    <property type="protein sequence ID" value="CAD7658497.1"/>
    <property type="molecule type" value="Genomic_DNA"/>
</dbReference>
<dbReference type="InterPro" id="IPR035437">
    <property type="entry name" value="SNase_OB-fold_sf"/>
</dbReference>
<dbReference type="Gene3D" id="2.40.50.90">
    <property type="match status" value="1"/>
</dbReference>
<feature type="non-terminal residue" evidence="3">
    <location>
        <position position="1"/>
    </location>
</feature>
<feature type="domain" description="TNase-like" evidence="2">
    <location>
        <begin position="4"/>
        <end position="52"/>
    </location>
</feature>
<organism evidence="3">
    <name type="scientific">Oppiella nova</name>
    <dbReference type="NCBI Taxonomy" id="334625"/>
    <lineage>
        <taxon>Eukaryota</taxon>
        <taxon>Metazoa</taxon>
        <taxon>Ecdysozoa</taxon>
        <taxon>Arthropoda</taxon>
        <taxon>Chelicerata</taxon>
        <taxon>Arachnida</taxon>
        <taxon>Acari</taxon>
        <taxon>Acariformes</taxon>
        <taxon>Sarcoptiformes</taxon>
        <taxon>Oribatida</taxon>
        <taxon>Brachypylina</taxon>
        <taxon>Oppioidea</taxon>
        <taxon>Oppiidae</taxon>
        <taxon>Oppiella</taxon>
    </lineage>
</organism>
<keyword evidence="1" id="KW-0175">Coiled coil</keyword>
<proteinExistence type="predicted"/>
<evidence type="ECO:0000256" key="1">
    <source>
        <dbReference type="SAM" id="Coils"/>
    </source>
</evidence>
<gene>
    <name evidence="3" type="ORF">ONB1V03_LOCUS15118</name>
</gene>
<dbReference type="EMBL" id="CAJPVJ010015119">
    <property type="protein sequence ID" value="CAG2175683.1"/>
    <property type="molecule type" value="Genomic_DNA"/>
</dbReference>
<dbReference type="OrthoDB" id="10023235at2759"/>
<evidence type="ECO:0000259" key="2">
    <source>
        <dbReference type="Pfam" id="PF00565"/>
    </source>
</evidence>
<reference evidence="3" key="1">
    <citation type="submission" date="2020-11" db="EMBL/GenBank/DDBJ databases">
        <authorList>
            <person name="Tran Van P."/>
        </authorList>
    </citation>
    <scope>NUCLEOTIDE SEQUENCE</scope>
</reference>
<dbReference type="SUPFAM" id="SSF50199">
    <property type="entry name" value="Staphylococcal nuclease"/>
    <property type="match status" value="1"/>
</dbReference>
<dbReference type="Proteomes" id="UP000728032">
    <property type="component" value="Unassembled WGS sequence"/>
</dbReference>
<dbReference type="InterPro" id="IPR016071">
    <property type="entry name" value="Staphylococal_nuclease_OB-fold"/>
</dbReference>
<name>A0A7R9ME63_9ACAR</name>
<sequence length="69" mass="8116">EETKKDIVLQLVSDGLFFVDFKSRRERRLQKAVNEYKAAQDSAKKKRLNIWQYGDITEDDAKEFGYSKA</sequence>
<feature type="coiled-coil region" evidence="1">
    <location>
        <begin position="22"/>
        <end position="49"/>
    </location>
</feature>
<evidence type="ECO:0000313" key="4">
    <source>
        <dbReference type="Proteomes" id="UP000728032"/>
    </source>
</evidence>